<evidence type="ECO:0000256" key="12">
    <source>
        <dbReference type="SAM" id="Phobius"/>
    </source>
</evidence>
<feature type="compositionally biased region" description="Acidic residues" evidence="11">
    <location>
        <begin position="421"/>
        <end position="431"/>
    </location>
</feature>
<evidence type="ECO:0000256" key="11">
    <source>
        <dbReference type="SAM" id="MobiDB-lite"/>
    </source>
</evidence>
<evidence type="ECO:0000256" key="6">
    <source>
        <dbReference type="ARBA" id="ARBA00023136"/>
    </source>
</evidence>
<dbReference type="PROSITE" id="PS50262">
    <property type="entry name" value="G_PROTEIN_RECEP_F1_2"/>
    <property type="match status" value="1"/>
</dbReference>
<dbReference type="PRINTS" id="PR01012">
    <property type="entry name" value="NRPEPTIDEYR"/>
</dbReference>
<evidence type="ECO:0000256" key="2">
    <source>
        <dbReference type="ARBA" id="ARBA00010663"/>
    </source>
</evidence>
<evidence type="ECO:0000256" key="5">
    <source>
        <dbReference type="ARBA" id="ARBA00023040"/>
    </source>
</evidence>
<dbReference type="InterPro" id="IPR000611">
    <property type="entry name" value="NPY_rcpt"/>
</dbReference>
<keyword evidence="7" id="KW-0449">Lipoprotein</keyword>
<feature type="transmembrane region" description="Helical" evidence="12">
    <location>
        <begin position="143"/>
        <end position="161"/>
    </location>
</feature>
<feature type="transmembrane region" description="Helical" evidence="12">
    <location>
        <begin position="62"/>
        <end position="91"/>
    </location>
</feature>
<evidence type="ECO:0000256" key="7">
    <source>
        <dbReference type="ARBA" id="ARBA00023139"/>
    </source>
</evidence>
<feature type="transmembrane region" description="Helical" evidence="12">
    <location>
        <begin position="320"/>
        <end position="342"/>
    </location>
</feature>
<dbReference type="PANTHER" id="PTHR24235">
    <property type="entry name" value="NEUROPEPTIDE Y RECEPTOR"/>
    <property type="match status" value="1"/>
</dbReference>
<name>A0ABM0L4D2_MICOH</name>
<keyword evidence="3 10" id="KW-0812">Transmembrane</keyword>
<sequence>MNISLLSQMETIIDWFRPNISWVPLIEDQNYSHTSVNRTNSTAEWEYPTESMRKWLGNNAHIIAKVVLSIAYVITTIVSLFGNCLVCQVFLKHNEIKKSTGLLIFNLAVSDITIILLNCPFAMTRFLAGQWVFGRSLCHVSRFAQYCSLHVSTLTLMAVAMDRHRVILHPMKPRLTYSQSLMVVAVIWSIAIFLALPHAIYQNLFIFLNEDGVAMSYCLPSFPGPSQLVSKYVDLGTFILLYVLPLMVIVVTYSHLGKRLWLQNAIGDASARQLMAHYQKRKKSIRMLILIVLVFAVCWFPLNFYVVLISNAGVENDSVLFYAFHWLAMSSTCYNPFIYCWLNRSFRAKLRSVTSLRVQALFLCKSSQVQKINAPESHELQELKASSLLRVPLAVPEAPVVEDPSLATGDNSQGSVQGDSSDPDPSLDEEVAAGPSTQDAYFCIHVQTTSH</sequence>
<reference evidence="15" key="1">
    <citation type="submission" date="2025-08" db="UniProtKB">
        <authorList>
            <consortium name="RefSeq"/>
        </authorList>
    </citation>
    <scope>IDENTIFICATION</scope>
</reference>
<feature type="compositionally biased region" description="Polar residues" evidence="11">
    <location>
        <begin position="408"/>
        <end position="418"/>
    </location>
</feature>
<evidence type="ECO:0000256" key="3">
    <source>
        <dbReference type="ARBA" id="ARBA00022692"/>
    </source>
</evidence>
<feature type="transmembrane region" description="Helical" evidence="12">
    <location>
        <begin position="287"/>
        <end position="308"/>
    </location>
</feature>
<feature type="region of interest" description="Disordered" evidence="11">
    <location>
        <begin position="402"/>
        <end position="439"/>
    </location>
</feature>
<dbReference type="Gene3D" id="1.20.1070.10">
    <property type="entry name" value="Rhodopsin 7-helix transmembrane proteins"/>
    <property type="match status" value="1"/>
</dbReference>
<feature type="domain" description="G-protein coupled receptors family 1 profile" evidence="13">
    <location>
        <begin position="82"/>
        <end position="339"/>
    </location>
</feature>
<accession>A0ABM0L4D2</accession>
<evidence type="ECO:0000256" key="4">
    <source>
        <dbReference type="ARBA" id="ARBA00022989"/>
    </source>
</evidence>
<keyword evidence="5 10" id="KW-0297">G-protein coupled receptor</keyword>
<dbReference type="InterPro" id="IPR000276">
    <property type="entry name" value="GPCR_Rhodpsn"/>
</dbReference>
<dbReference type="CDD" id="cd15389">
    <property type="entry name" value="7tmA_GPR83"/>
    <property type="match status" value="1"/>
</dbReference>
<evidence type="ECO:0000256" key="1">
    <source>
        <dbReference type="ARBA" id="ARBA00004141"/>
    </source>
</evidence>
<evidence type="ECO:0000256" key="8">
    <source>
        <dbReference type="ARBA" id="ARBA00023170"/>
    </source>
</evidence>
<evidence type="ECO:0000313" key="15">
    <source>
        <dbReference type="RefSeq" id="XP_005358700.1"/>
    </source>
</evidence>
<keyword evidence="14" id="KW-1185">Reference proteome</keyword>
<keyword evidence="8 10" id="KW-0675">Receptor</keyword>
<dbReference type="GeneID" id="101981101"/>
<comment type="similarity">
    <text evidence="2 10">Belongs to the G-protein coupled receptor 1 family.</text>
</comment>
<dbReference type="SUPFAM" id="SSF81321">
    <property type="entry name" value="Family A G protein-coupled receptor-like"/>
    <property type="match status" value="1"/>
</dbReference>
<keyword evidence="4 12" id="KW-1133">Transmembrane helix</keyword>
<keyword evidence="7" id="KW-0564">Palmitate</keyword>
<keyword evidence="9 10" id="KW-0807">Transducer</keyword>
<gene>
    <name evidence="15" type="primary">LOC101981101</name>
</gene>
<evidence type="ECO:0000256" key="9">
    <source>
        <dbReference type="ARBA" id="ARBA00023224"/>
    </source>
</evidence>
<dbReference type="PRINTS" id="PR00237">
    <property type="entry name" value="GPCRRHODOPSN"/>
</dbReference>
<keyword evidence="6 12" id="KW-0472">Membrane</keyword>
<feature type="transmembrane region" description="Helical" evidence="12">
    <location>
        <begin position="181"/>
        <end position="201"/>
    </location>
</feature>
<dbReference type="PROSITE" id="PS00237">
    <property type="entry name" value="G_PROTEIN_RECEP_F1_1"/>
    <property type="match status" value="1"/>
</dbReference>
<dbReference type="InterPro" id="IPR017452">
    <property type="entry name" value="GPCR_Rhodpsn_7TM"/>
</dbReference>
<proteinExistence type="inferred from homology"/>
<feature type="transmembrane region" description="Helical" evidence="12">
    <location>
        <begin position="103"/>
        <end position="123"/>
    </location>
</feature>
<dbReference type="Proteomes" id="UP000694915">
    <property type="component" value="Chromosome X"/>
</dbReference>
<evidence type="ECO:0000256" key="10">
    <source>
        <dbReference type="RuleBase" id="RU000688"/>
    </source>
</evidence>
<feature type="transmembrane region" description="Helical" evidence="12">
    <location>
        <begin position="235"/>
        <end position="256"/>
    </location>
</feature>
<dbReference type="RefSeq" id="XP_005358700.1">
    <property type="nucleotide sequence ID" value="XM_005358643.2"/>
</dbReference>
<evidence type="ECO:0000313" key="14">
    <source>
        <dbReference type="Proteomes" id="UP000694915"/>
    </source>
</evidence>
<dbReference type="PANTHER" id="PTHR24235:SF29">
    <property type="entry name" value="GH23382P"/>
    <property type="match status" value="1"/>
</dbReference>
<organism evidence="14 15">
    <name type="scientific">Microtus ochrogaster</name>
    <name type="common">Prairie vole</name>
    <dbReference type="NCBI Taxonomy" id="79684"/>
    <lineage>
        <taxon>Eukaryota</taxon>
        <taxon>Metazoa</taxon>
        <taxon>Chordata</taxon>
        <taxon>Craniata</taxon>
        <taxon>Vertebrata</taxon>
        <taxon>Euteleostomi</taxon>
        <taxon>Mammalia</taxon>
        <taxon>Eutheria</taxon>
        <taxon>Euarchontoglires</taxon>
        <taxon>Glires</taxon>
        <taxon>Rodentia</taxon>
        <taxon>Myomorpha</taxon>
        <taxon>Muroidea</taxon>
        <taxon>Cricetidae</taxon>
        <taxon>Arvicolinae</taxon>
        <taxon>Microtus</taxon>
    </lineage>
</organism>
<comment type="subcellular location">
    <subcellularLocation>
        <location evidence="1">Membrane</location>
        <topology evidence="1">Multi-pass membrane protein</topology>
    </subcellularLocation>
</comment>
<protein>
    <submittedName>
        <fullName evidence="15">Probable G-protein coupled receptor 83</fullName>
    </submittedName>
</protein>
<evidence type="ECO:0000259" key="13">
    <source>
        <dbReference type="PROSITE" id="PS50262"/>
    </source>
</evidence>
<dbReference type="Pfam" id="PF00001">
    <property type="entry name" value="7tm_1"/>
    <property type="match status" value="1"/>
</dbReference>